<dbReference type="KEGG" id="barh:WN72_47230"/>
<evidence type="ECO:0000313" key="2">
    <source>
        <dbReference type="Proteomes" id="UP000594015"/>
    </source>
</evidence>
<gene>
    <name evidence="1" type="ORF">WN72_47230</name>
</gene>
<sequence length="99" mass="10626">MLASAEVLAAPCSSYYISEITLVSAVDTEAGRVQTFVGFGSSKEEAENNALGSCSHIQLDLQTCQDSDRRLSRNAPSDQPDGSLHLKYTKAVKRITGCD</sequence>
<proteinExistence type="predicted"/>
<organism evidence="1 2">
    <name type="scientific">Bradyrhizobium arachidis</name>
    <dbReference type="NCBI Taxonomy" id="858423"/>
    <lineage>
        <taxon>Bacteria</taxon>
        <taxon>Pseudomonadati</taxon>
        <taxon>Pseudomonadota</taxon>
        <taxon>Alphaproteobacteria</taxon>
        <taxon>Hyphomicrobiales</taxon>
        <taxon>Nitrobacteraceae</taxon>
        <taxon>Bradyrhizobium</taxon>
    </lineage>
</organism>
<protein>
    <submittedName>
        <fullName evidence="1">Uncharacterized protein</fullName>
    </submittedName>
</protein>
<reference evidence="1 2" key="1">
    <citation type="submission" date="2018-06" db="EMBL/GenBank/DDBJ databases">
        <title>Comparative genomics of Bradyrhizobium nodulating Arachidis hypogaea.</title>
        <authorList>
            <person name="Li Y."/>
        </authorList>
    </citation>
    <scope>NUCLEOTIDE SEQUENCE [LARGE SCALE GENOMIC DNA]</scope>
    <source>
        <strain evidence="1 2">CCBAU 051107</strain>
    </source>
</reference>
<evidence type="ECO:0000313" key="1">
    <source>
        <dbReference type="EMBL" id="QOZ73027.1"/>
    </source>
</evidence>
<accession>A0AAE7TL52</accession>
<name>A0AAE7TL52_9BRAD</name>
<dbReference type="AlphaFoldDB" id="A0AAE7TL52"/>
<dbReference type="Proteomes" id="UP000594015">
    <property type="component" value="Chromosome"/>
</dbReference>
<dbReference type="EMBL" id="CP030050">
    <property type="protein sequence ID" value="QOZ73027.1"/>
    <property type="molecule type" value="Genomic_DNA"/>
</dbReference>